<accession>A0ACD5FZQ5</accession>
<protein>
    <submittedName>
        <fullName evidence="1">Uncharacterized protein</fullName>
    </submittedName>
</protein>
<evidence type="ECO:0000313" key="2">
    <source>
        <dbReference type="Proteomes" id="UP000235310"/>
    </source>
</evidence>
<dbReference type="EMBL" id="CP170590">
    <property type="protein sequence ID" value="XNH95141.1"/>
    <property type="molecule type" value="Genomic_DNA"/>
</dbReference>
<proteinExistence type="predicted"/>
<dbReference type="Proteomes" id="UP000235310">
    <property type="component" value="Chromosome 2"/>
</dbReference>
<organism evidence="1 2">
    <name type="scientific">Vibrio cyclitrophicus</name>
    <dbReference type="NCBI Taxonomy" id="47951"/>
    <lineage>
        <taxon>Bacteria</taxon>
        <taxon>Pseudomonadati</taxon>
        <taxon>Pseudomonadota</taxon>
        <taxon>Gammaproteobacteria</taxon>
        <taxon>Vibrionales</taxon>
        <taxon>Vibrionaceae</taxon>
        <taxon>Vibrio</taxon>
    </lineage>
</organism>
<gene>
    <name evidence="1" type="ORF">BCS90_19600</name>
</gene>
<reference evidence="1 2" key="1">
    <citation type="journal article" date="2018" name="Nature">
        <title>A major lineage of non-tailed dsDNA viruses as unrecognized killers of marine bacteria.</title>
        <authorList>
            <person name="Kauffman K.M."/>
            <person name="Hussain F.A."/>
            <person name="Yang J."/>
            <person name="Arevalo P."/>
            <person name="Brown J.M."/>
            <person name="Chang W.K."/>
            <person name="VanInsberghe D."/>
            <person name="Elsherbini J."/>
            <person name="Sharma R.S."/>
            <person name="Cutler M.B."/>
            <person name="Kelly L."/>
            <person name="Polz M.F."/>
        </authorList>
    </citation>
    <scope>NUCLEOTIDE SEQUENCE [LARGE SCALE GENOMIC DNA]</scope>
    <source>
        <strain evidence="1 2">10N.222.46.E12</strain>
    </source>
</reference>
<evidence type="ECO:0000313" key="1">
    <source>
        <dbReference type="EMBL" id="XNH95141.1"/>
    </source>
</evidence>
<sequence length="43" mass="4699">MLTLIKVALCLIELVKIPALKGVTHLALMMTIPSKHRVKGFVA</sequence>
<name>A0ACD5FZQ5_9VIBR</name>